<dbReference type="InterPro" id="IPR050466">
    <property type="entry name" value="Carboxylest/Gibb_receptor"/>
</dbReference>
<feature type="domain" description="Alpha/beta hydrolase fold-3" evidence="1">
    <location>
        <begin position="71"/>
        <end position="264"/>
    </location>
</feature>
<dbReference type="STRING" id="1325734.A0A428R844"/>
<dbReference type="Pfam" id="PF07859">
    <property type="entry name" value="Abhydrolase_3"/>
    <property type="match status" value="1"/>
</dbReference>
<dbReference type="GO" id="GO:0016787">
    <property type="term" value="F:hydrolase activity"/>
    <property type="evidence" value="ECO:0007669"/>
    <property type="project" value="InterPro"/>
</dbReference>
<keyword evidence="3" id="KW-1185">Reference proteome</keyword>
<reference evidence="2 3" key="1">
    <citation type="submission" date="2017-06" db="EMBL/GenBank/DDBJ databases">
        <title>Comparative genomic analysis of Ambrosia Fusariam Clade fungi.</title>
        <authorList>
            <person name="Stajich J.E."/>
            <person name="Carrillo J."/>
            <person name="Kijimoto T."/>
            <person name="Eskalen A."/>
            <person name="O'Donnell K."/>
            <person name="Kasson M."/>
        </authorList>
    </citation>
    <scope>NUCLEOTIDE SEQUENCE [LARGE SCALE GENOMIC DNA]</scope>
    <source>
        <strain evidence="2 3">NRRL62584</strain>
    </source>
</reference>
<comment type="caution">
    <text evidence="2">The sequence shown here is derived from an EMBL/GenBank/DDBJ whole genome shotgun (WGS) entry which is preliminary data.</text>
</comment>
<dbReference type="AlphaFoldDB" id="A0A428R844"/>
<dbReference type="SUPFAM" id="SSF53474">
    <property type="entry name" value="alpha/beta-Hydrolases"/>
    <property type="match status" value="1"/>
</dbReference>
<protein>
    <recommendedName>
        <fullName evidence="1">Alpha/beta hydrolase fold-3 domain-containing protein</fullName>
    </recommendedName>
</protein>
<name>A0A428R844_9HYPO</name>
<gene>
    <name evidence="2" type="ORF">CEP54_000248</name>
</gene>
<evidence type="ECO:0000313" key="3">
    <source>
        <dbReference type="Proteomes" id="UP000288168"/>
    </source>
</evidence>
<dbReference type="Proteomes" id="UP000288168">
    <property type="component" value="Unassembled WGS sequence"/>
</dbReference>
<sequence>MADFSPLYYLYLKIVITFSRWSAYPFMRSLFKAPNSTRTLIQIPSRDTTRFIKAWIHHPPNNGETTPGLLINWHGSGFILPSLGMDHEFCDRMAHEAGVVVLDADYRKAPEHPYPAAVEDVEDILKWVEGQSEHFDLSRIAVSGFSAGGNLALVAASELRGQFKRINIRAVYAFYPLVDLDRNLELKKVPNPINPFPVFSLRLFATCYMPRAEERKNPRISPTFADPALFPSTTIIITCNADNPSSEAEEMAEKLKAGGANVEVAPDIRRSLKPPTQYLA</sequence>
<proteinExistence type="predicted"/>
<organism evidence="2 3">
    <name type="scientific">Fusarium duplospermum</name>
    <dbReference type="NCBI Taxonomy" id="1325734"/>
    <lineage>
        <taxon>Eukaryota</taxon>
        <taxon>Fungi</taxon>
        <taxon>Dikarya</taxon>
        <taxon>Ascomycota</taxon>
        <taxon>Pezizomycotina</taxon>
        <taxon>Sordariomycetes</taxon>
        <taxon>Hypocreomycetidae</taxon>
        <taxon>Hypocreales</taxon>
        <taxon>Nectriaceae</taxon>
        <taxon>Fusarium</taxon>
        <taxon>Fusarium solani species complex</taxon>
    </lineage>
</organism>
<dbReference type="PANTHER" id="PTHR23024:SF242">
    <property type="entry name" value="ALPHA_BETA HYDROLASE FOLD-3 DOMAIN-CONTAINING PROTEIN-RELATED"/>
    <property type="match status" value="1"/>
</dbReference>
<dbReference type="EMBL" id="NKCI01000001">
    <property type="protein sequence ID" value="RSL73716.1"/>
    <property type="molecule type" value="Genomic_DNA"/>
</dbReference>
<dbReference type="PANTHER" id="PTHR23024">
    <property type="entry name" value="ARYLACETAMIDE DEACETYLASE"/>
    <property type="match status" value="1"/>
</dbReference>
<evidence type="ECO:0000259" key="1">
    <source>
        <dbReference type="Pfam" id="PF07859"/>
    </source>
</evidence>
<dbReference type="OrthoDB" id="19653at2759"/>
<evidence type="ECO:0000313" key="2">
    <source>
        <dbReference type="EMBL" id="RSL73716.1"/>
    </source>
</evidence>
<dbReference type="InterPro" id="IPR029058">
    <property type="entry name" value="AB_hydrolase_fold"/>
</dbReference>
<dbReference type="Gene3D" id="3.40.50.1820">
    <property type="entry name" value="alpha/beta hydrolase"/>
    <property type="match status" value="1"/>
</dbReference>
<dbReference type="InterPro" id="IPR013094">
    <property type="entry name" value="AB_hydrolase_3"/>
</dbReference>
<accession>A0A428R844</accession>